<organism evidence="1 2">
    <name type="scientific">Symbiodinium natans</name>
    <dbReference type="NCBI Taxonomy" id="878477"/>
    <lineage>
        <taxon>Eukaryota</taxon>
        <taxon>Sar</taxon>
        <taxon>Alveolata</taxon>
        <taxon>Dinophyceae</taxon>
        <taxon>Suessiales</taxon>
        <taxon>Symbiodiniaceae</taxon>
        <taxon>Symbiodinium</taxon>
    </lineage>
</organism>
<reference evidence="1" key="1">
    <citation type="submission" date="2021-02" db="EMBL/GenBank/DDBJ databases">
        <authorList>
            <person name="Dougan E. K."/>
            <person name="Rhodes N."/>
            <person name="Thang M."/>
            <person name="Chan C."/>
        </authorList>
    </citation>
    <scope>NUCLEOTIDE SEQUENCE</scope>
</reference>
<comment type="caution">
    <text evidence="1">The sequence shown here is derived from an EMBL/GenBank/DDBJ whole genome shotgun (WGS) entry which is preliminary data.</text>
</comment>
<dbReference type="EMBL" id="CAJNDS010002798">
    <property type="protein sequence ID" value="CAE7601251.1"/>
    <property type="molecule type" value="Genomic_DNA"/>
</dbReference>
<dbReference type="OrthoDB" id="410193at2759"/>
<gene>
    <name evidence="1" type="ORF">SNAT2548_LOCUS34197</name>
</gene>
<evidence type="ECO:0000313" key="2">
    <source>
        <dbReference type="Proteomes" id="UP000604046"/>
    </source>
</evidence>
<protein>
    <submittedName>
        <fullName evidence="1">Uncharacterized protein</fullName>
    </submittedName>
</protein>
<dbReference type="Proteomes" id="UP000604046">
    <property type="component" value="Unassembled WGS sequence"/>
</dbReference>
<dbReference type="AlphaFoldDB" id="A0A812UVK9"/>
<proteinExistence type="predicted"/>
<name>A0A812UVK9_9DINO</name>
<dbReference type="SUPFAM" id="SSF51206">
    <property type="entry name" value="cAMP-binding domain-like"/>
    <property type="match status" value="1"/>
</dbReference>
<evidence type="ECO:0000313" key="1">
    <source>
        <dbReference type="EMBL" id="CAE7601251.1"/>
    </source>
</evidence>
<accession>A0A812UVK9</accession>
<keyword evidence="2" id="KW-1185">Reference proteome</keyword>
<dbReference type="InterPro" id="IPR018490">
    <property type="entry name" value="cNMP-bd_dom_sf"/>
</dbReference>
<sequence>MDAHASWKKPRVILRQGWFVNEKTIFGQPSSSYALAVEDGEVLFWTEEQWWKMTNEHPLMMMEISKAVMRQQGEHHFHRDPEKLRRPSELSMDDIDTEGLMRREVSASEIEAVAEEEDSEEEELMIPDENPEDELLPPTTYTSNASIGSYVYQSKGVTRFNKSVLCTPIDLGETFEREELKKLPQLQTRIMEVHFARALGEQGFFRKTGDPGYLPDLPKILSEDLRLAYFTFAEKTDTTGDSQGKIIVPASRVIDALMYVGIFHILPEEVNQKDVTLDEFLALGRECHLARLLPEQMQKIEDLCVDHEHMVNGEMQLRVADVSHMLKMLFGIYLDFAINDAAPSLNLLDHCLREQPKI</sequence>